<proteinExistence type="predicted"/>
<name>A0A0B6YTC8_9EUPU</name>
<organism evidence="1">
    <name type="scientific">Arion vulgaris</name>
    <dbReference type="NCBI Taxonomy" id="1028688"/>
    <lineage>
        <taxon>Eukaryota</taxon>
        <taxon>Metazoa</taxon>
        <taxon>Spiralia</taxon>
        <taxon>Lophotrochozoa</taxon>
        <taxon>Mollusca</taxon>
        <taxon>Gastropoda</taxon>
        <taxon>Heterobranchia</taxon>
        <taxon>Euthyneura</taxon>
        <taxon>Panpulmonata</taxon>
        <taxon>Eupulmonata</taxon>
        <taxon>Stylommatophora</taxon>
        <taxon>Helicina</taxon>
        <taxon>Arionoidea</taxon>
        <taxon>Arionidae</taxon>
        <taxon>Arion</taxon>
    </lineage>
</organism>
<accession>A0A0B6YTC8</accession>
<gene>
    <name evidence="1" type="primary">ORF34965</name>
</gene>
<protein>
    <submittedName>
        <fullName evidence="1">Uncharacterized protein</fullName>
    </submittedName>
</protein>
<evidence type="ECO:0000313" key="1">
    <source>
        <dbReference type="EMBL" id="CEK59031.1"/>
    </source>
</evidence>
<dbReference type="AlphaFoldDB" id="A0A0B6YTC8"/>
<dbReference type="EMBL" id="HACG01012166">
    <property type="protein sequence ID" value="CEK59031.1"/>
    <property type="molecule type" value="Transcribed_RNA"/>
</dbReference>
<reference evidence="1" key="1">
    <citation type="submission" date="2014-12" db="EMBL/GenBank/DDBJ databases">
        <title>Insight into the proteome of Arion vulgaris.</title>
        <authorList>
            <person name="Aradska J."/>
            <person name="Bulat T."/>
            <person name="Smidak R."/>
            <person name="Sarate P."/>
            <person name="Gangsoo J."/>
            <person name="Sialana F."/>
            <person name="Bilban M."/>
            <person name="Lubec G."/>
        </authorList>
    </citation>
    <scope>NUCLEOTIDE SEQUENCE</scope>
    <source>
        <tissue evidence="1">Skin</tissue>
    </source>
</reference>
<sequence>MKNLNTNIDNFITAVYFKNKEIKSEMNLFSLKFAKLKLNVHTASLFTFCYESSNQNKKKQPDAQILSKTTP</sequence>